<organism evidence="1 2">
    <name type="scientific">Trichogramma kaykai</name>
    <dbReference type="NCBI Taxonomy" id="54128"/>
    <lineage>
        <taxon>Eukaryota</taxon>
        <taxon>Metazoa</taxon>
        <taxon>Ecdysozoa</taxon>
        <taxon>Arthropoda</taxon>
        <taxon>Hexapoda</taxon>
        <taxon>Insecta</taxon>
        <taxon>Pterygota</taxon>
        <taxon>Neoptera</taxon>
        <taxon>Endopterygota</taxon>
        <taxon>Hymenoptera</taxon>
        <taxon>Apocrita</taxon>
        <taxon>Proctotrupomorpha</taxon>
        <taxon>Chalcidoidea</taxon>
        <taxon>Trichogrammatidae</taxon>
        <taxon>Trichogramma</taxon>
    </lineage>
</organism>
<gene>
    <name evidence="1" type="ORF">TKK_005427</name>
</gene>
<proteinExistence type="predicted"/>
<evidence type="ECO:0000313" key="2">
    <source>
        <dbReference type="Proteomes" id="UP001627154"/>
    </source>
</evidence>
<evidence type="ECO:0008006" key="3">
    <source>
        <dbReference type="Google" id="ProtNLM"/>
    </source>
</evidence>
<reference evidence="1 2" key="1">
    <citation type="journal article" date="2024" name="bioRxiv">
        <title>A reference genome for Trichogramma kaykai: A tiny desert-dwelling parasitoid wasp with competing sex-ratio distorters.</title>
        <authorList>
            <person name="Culotta J."/>
            <person name="Lindsey A.R."/>
        </authorList>
    </citation>
    <scope>NUCLEOTIDE SEQUENCE [LARGE SCALE GENOMIC DNA]</scope>
    <source>
        <strain evidence="1 2">KSX58</strain>
    </source>
</reference>
<keyword evidence="2" id="KW-1185">Reference proteome</keyword>
<dbReference type="EMBL" id="JBJJXI010000045">
    <property type="protein sequence ID" value="KAL3401619.1"/>
    <property type="molecule type" value="Genomic_DNA"/>
</dbReference>
<comment type="caution">
    <text evidence="1">The sequence shown here is derived from an EMBL/GenBank/DDBJ whole genome shotgun (WGS) entry which is preliminary data.</text>
</comment>
<name>A0ABD2X8M7_9HYME</name>
<accession>A0ABD2X8M7</accession>
<sequence length="72" mass="8243">MAIGFCSLLEIGLTHCDHLRSNYASCTRKKQRSPRRRRRSLAPRVLTFVRGSTCAMCTTTLDAQLQFPSRRN</sequence>
<protein>
    <recommendedName>
        <fullName evidence="3">Secreted protein</fullName>
    </recommendedName>
</protein>
<dbReference type="Proteomes" id="UP001627154">
    <property type="component" value="Unassembled WGS sequence"/>
</dbReference>
<dbReference type="AlphaFoldDB" id="A0ABD2X8M7"/>
<evidence type="ECO:0000313" key="1">
    <source>
        <dbReference type="EMBL" id="KAL3401619.1"/>
    </source>
</evidence>